<feature type="domain" description="PRD" evidence="7">
    <location>
        <begin position="199"/>
        <end position="304"/>
    </location>
</feature>
<evidence type="ECO:0000256" key="1">
    <source>
        <dbReference type="ARBA" id="ARBA00022679"/>
    </source>
</evidence>
<dbReference type="PANTHER" id="PTHR30185:SF18">
    <property type="entry name" value="TRANSCRIPTIONAL REGULATOR MTLR"/>
    <property type="match status" value="1"/>
</dbReference>
<dbReference type="InterPro" id="IPR002178">
    <property type="entry name" value="PTS_EIIA_type-2_dom"/>
</dbReference>
<dbReference type="SUPFAM" id="SSF55804">
    <property type="entry name" value="Phoshotransferase/anion transport protein"/>
    <property type="match status" value="1"/>
</dbReference>
<gene>
    <name evidence="8" type="ORF">SAMN02745163_04008</name>
</gene>
<dbReference type="Gene3D" id="1.10.1790.10">
    <property type="entry name" value="PRD domain"/>
    <property type="match status" value="2"/>
</dbReference>
<dbReference type="InterPro" id="IPR013011">
    <property type="entry name" value="PTS_EIIB_2"/>
</dbReference>
<dbReference type="STRING" id="1121302.SAMN02745163_04008"/>
<evidence type="ECO:0000259" key="6">
    <source>
        <dbReference type="PROSITE" id="PS51099"/>
    </source>
</evidence>
<organism evidence="8 9">
    <name type="scientific">Clostridium cavendishii DSM 21758</name>
    <dbReference type="NCBI Taxonomy" id="1121302"/>
    <lineage>
        <taxon>Bacteria</taxon>
        <taxon>Bacillati</taxon>
        <taxon>Bacillota</taxon>
        <taxon>Clostridia</taxon>
        <taxon>Eubacteriales</taxon>
        <taxon>Clostridiaceae</taxon>
        <taxon>Clostridium</taxon>
    </lineage>
</organism>
<dbReference type="PROSITE" id="PS51099">
    <property type="entry name" value="PTS_EIIB_TYPE_2"/>
    <property type="match status" value="1"/>
</dbReference>
<dbReference type="AlphaFoldDB" id="A0A1M6TE75"/>
<feature type="domain" description="PTS EIIA type-2" evidence="5">
    <location>
        <begin position="566"/>
        <end position="709"/>
    </location>
</feature>
<dbReference type="RefSeq" id="WP_072992390.1">
    <property type="nucleotide sequence ID" value="NZ_FQZB01000020.1"/>
</dbReference>
<evidence type="ECO:0000259" key="7">
    <source>
        <dbReference type="PROSITE" id="PS51372"/>
    </source>
</evidence>
<dbReference type="InterPro" id="IPR036634">
    <property type="entry name" value="PRD_sf"/>
</dbReference>
<keyword evidence="4" id="KW-0804">Transcription</keyword>
<dbReference type="InterPro" id="IPR050661">
    <property type="entry name" value="BglG_antiterminators"/>
</dbReference>
<dbReference type="InterPro" id="IPR036095">
    <property type="entry name" value="PTS_EIIB-like_sf"/>
</dbReference>
<dbReference type="Gene3D" id="3.40.930.10">
    <property type="entry name" value="Mannitol-specific EII, Chain A"/>
    <property type="match status" value="1"/>
</dbReference>
<accession>A0A1M6TE75</accession>
<dbReference type="CDD" id="cd05568">
    <property type="entry name" value="PTS_IIB_bgl_like"/>
    <property type="match status" value="1"/>
</dbReference>
<keyword evidence="1" id="KW-0808">Transferase</keyword>
<dbReference type="GO" id="GO:0009401">
    <property type="term" value="P:phosphoenolpyruvate-dependent sugar phosphotransferase system"/>
    <property type="evidence" value="ECO:0007669"/>
    <property type="project" value="InterPro"/>
</dbReference>
<evidence type="ECO:0000313" key="8">
    <source>
        <dbReference type="EMBL" id="SHK55297.1"/>
    </source>
</evidence>
<dbReference type="PROSITE" id="PS51094">
    <property type="entry name" value="PTS_EIIA_TYPE_2"/>
    <property type="match status" value="1"/>
</dbReference>
<evidence type="ECO:0000256" key="2">
    <source>
        <dbReference type="ARBA" id="ARBA00022737"/>
    </source>
</evidence>
<dbReference type="Gene3D" id="1.10.10.10">
    <property type="entry name" value="Winged helix-like DNA-binding domain superfamily/Winged helix DNA-binding domain"/>
    <property type="match status" value="1"/>
</dbReference>
<protein>
    <submittedName>
        <fullName evidence="8">Transcriptional antiterminator</fullName>
    </submittedName>
</protein>
<feature type="domain" description="PRD" evidence="7">
    <location>
        <begin position="313"/>
        <end position="421"/>
    </location>
</feature>
<evidence type="ECO:0000313" key="9">
    <source>
        <dbReference type="Proteomes" id="UP000184310"/>
    </source>
</evidence>
<evidence type="ECO:0000256" key="4">
    <source>
        <dbReference type="ARBA" id="ARBA00023163"/>
    </source>
</evidence>
<dbReference type="SUPFAM" id="SSF63520">
    <property type="entry name" value="PTS-regulatory domain, PRD"/>
    <property type="match status" value="2"/>
</dbReference>
<dbReference type="PROSITE" id="PS51372">
    <property type="entry name" value="PRD_2"/>
    <property type="match status" value="2"/>
</dbReference>
<dbReference type="Pfam" id="PF00874">
    <property type="entry name" value="PRD"/>
    <property type="match status" value="2"/>
</dbReference>
<name>A0A1M6TE75_9CLOT</name>
<dbReference type="EMBL" id="FQZB01000020">
    <property type="protein sequence ID" value="SHK55297.1"/>
    <property type="molecule type" value="Genomic_DNA"/>
</dbReference>
<dbReference type="GO" id="GO:0008982">
    <property type="term" value="F:protein-N(PI)-phosphohistidine-sugar phosphotransferase activity"/>
    <property type="evidence" value="ECO:0007669"/>
    <property type="project" value="InterPro"/>
</dbReference>
<evidence type="ECO:0000259" key="5">
    <source>
        <dbReference type="PROSITE" id="PS51094"/>
    </source>
</evidence>
<keyword evidence="2" id="KW-0677">Repeat</keyword>
<reference evidence="8 9" key="1">
    <citation type="submission" date="2016-11" db="EMBL/GenBank/DDBJ databases">
        <authorList>
            <person name="Jaros S."/>
            <person name="Januszkiewicz K."/>
            <person name="Wedrychowicz H."/>
        </authorList>
    </citation>
    <scope>NUCLEOTIDE SEQUENCE [LARGE SCALE GENOMIC DNA]</scope>
    <source>
        <strain evidence="8 9">DSM 21758</strain>
    </source>
</reference>
<feature type="domain" description="PTS EIIB type-2" evidence="6">
    <location>
        <begin position="426"/>
        <end position="515"/>
    </location>
</feature>
<dbReference type="GO" id="GO:0006355">
    <property type="term" value="P:regulation of DNA-templated transcription"/>
    <property type="evidence" value="ECO:0007669"/>
    <property type="project" value="InterPro"/>
</dbReference>
<evidence type="ECO:0000256" key="3">
    <source>
        <dbReference type="ARBA" id="ARBA00023015"/>
    </source>
</evidence>
<keyword evidence="9" id="KW-1185">Reference proteome</keyword>
<dbReference type="OrthoDB" id="3175596at2"/>
<dbReference type="PANTHER" id="PTHR30185">
    <property type="entry name" value="CRYPTIC BETA-GLUCOSIDE BGL OPERON ANTITERMINATOR"/>
    <property type="match status" value="1"/>
</dbReference>
<dbReference type="CDD" id="cd00211">
    <property type="entry name" value="PTS_IIA_fru"/>
    <property type="match status" value="1"/>
</dbReference>
<sequence>MELKKDCLDILFYLKDKNDFIKISDIAEKYNLTERAIRYKIDKIDKFLVRNKFDYIEKKHNKGIKLSEDDKLYEFIDEFRGNYTPFKYSYSKDERFKFIVAKLLESSEPVNLDFFESMLSVSKNTVLKEIDIVEEWLKANNLSINRGNRRGMLVIGDEIDKRDALKEVMSQSFSSEEVLKYVATKKGTSKIANLQFSLLFSEEIVEFLDEVIRGAEIILKKEFTDESYGGIFTHLAIMIKRIQLGKELYIPSINEDFVLESNEYKAAEYIIERIKKKFNINVPDEEKSYIVVHLLGARVLKDEGIYSDGNNRKIVSSIKDIVEKMTGYVEENYGISFGEERERLINDLVLHLRPIIYRLKFGKPLNNPFFEEIKLNYKELFQCVRVASKWLEEFINVKVDEHEISYIVIHYAAAIRNHNLKKKDKTKVVIICGTGIGTAKMLEAQIKEMFFVKVVATLSSRAIKNLKDLEYDVIISSVNIPDIESNEYIKVNPMLLKEDIDKLQGVFRQKKKSKDYEDATLIKRILSVVEKYCDIKDREQLQYELLFELKREAFENNNNEKISLKDIVKLDSIITMENVNSFKEALIKGCEPLINRGLCNYSYTEEILYNLDDIGPYIVIAPGIALAHGKGESSVNGIGMSILNLKYPVKSGHVTNDPVRLIITFCTNHREKHLKALSELMELLNNTKDLKKLMTGNDKKEILDTIYKYSK</sequence>
<dbReference type="InterPro" id="IPR011608">
    <property type="entry name" value="PRD"/>
</dbReference>
<keyword evidence="3" id="KW-0805">Transcription regulation</keyword>
<dbReference type="SUPFAM" id="SSF52794">
    <property type="entry name" value="PTS system IIB component-like"/>
    <property type="match status" value="1"/>
</dbReference>
<proteinExistence type="predicted"/>
<dbReference type="Gene3D" id="3.40.50.2300">
    <property type="match status" value="1"/>
</dbReference>
<dbReference type="InterPro" id="IPR016152">
    <property type="entry name" value="PTrfase/Anion_transptr"/>
</dbReference>
<dbReference type="Pfam" id="PF00359">
    <property type="entry name" value="PTS_EIIA_2"/>
    <property type="match status" value="1"/>
</dbReference>
<dbReference type="InterPro" id="IPR036388">
    <property type="entry name" value="WH-like_DNA-bd_sf"/>
</dbReference>
<dbReference type="Proteomes" id="UP000184310">
    <property type="component" value="Unassembled WGS sequence"/>
</dbReference>